<feature type="transmembrane region" description="Helical" evidence="7">
    <location>
        <begin position="65"/>
        <end position="83"/>
    </location>
</feature>
<dbReference type="PANTHER" id="PTHR34582">
    <property type="entry name" value="UPF0702 TRANSMEMBRANE PROTEIN YCAP"/>
    <property type="match status" value="1"/>
</dbReference>
<dbReference type="RefSeq" id="WP_041898470.1">
    <property type="nucleotide sequence ID" value="NZ_CP010086.2"/>
</dbReference>
<dbReference type="InterPro" id="IPR023090">
    <property type="entry name" value="UPF0702_alpha/beta_dom_sf"/>
</dbReference>
<reference evidence="11" key="1">
    <citation type="submission" date="2014-12" db="EMBL/GenBank/DDBJ databases">
        <title>Genome sequence of Clostridium beijerinckii strain 59B.</title>
        <authorList>
            <person name="Little G.T."/>
            <person name="Minton N.P."/>
        </authorList>
    </citation>
    <scope>NUCLEOTIDE SEQUENCE [LARGE SCALE GENOMIC DNA]</scope>
    <source>
        <strain evidence="11">59B</strain>
    </source>
</reference>
<dbReference type="KEGG" id="cbei:LF65_04060"/>
<keyword evidence="6 7" id="KW-0472">Membrane</keyword>
<evidence type="ECO:0000259" key="9">
    <source>
        <dbReference type="Pfam" id="PF20730"/>
    </source>
</evidence>
<dbReference type="GO" id="GO:0005886">
    <property type="term" value="C:plasma membrane"/>
    <property type="evidence" value="ECO:0007669"/>
    <property type="project" value="UniProtKB-SubCell"/>
</dbReference>
<keyword evidence="4 7" id="KW-0812">Transmembrane</keyword>
<feature type="transmembrane region" description="Helical" evidence="7">
    <location>
        <begin position="35"/>
        <end position="53"/>
    </location>
</feature>
<dbReference type="Proteomes" id="UP000031866">
    <property type="component" value="Chromosome"/>
</dbReference>
<sequence>MIPTNTPDVLLRTFILFITLLVLTRILGKKQMSHLTFFNYFTGITIGSIAANMIRETEEPFWDDFIGLIFWCVLTLLVEYIGLKFSKLRQIIDGQPTIVIKRGVILKASLTSNRVNLDDLLMLLRKQNIFSIKEVEYAILEPNGNLSVMKKPQDQQITKSDMNITIPTPKYLPSEIISDGKIVKHNLKELNLREDWLYSQLKMQNISNLADIIYGELQSDGTLFLQKK</sequence>
<comment type="subcellular location">
    <subcellularLocation>
        <location evidence="1">Cell membrane</location>
        <topology evidence="1">Multi-pass membrane protein</topology>
    </subcellularLocation>
</comment>
<evidence type="ECO:0000256" key="2">
    <source>
        <dbReference type="ARBA" id="ARBA00006448"/>
    </source>
</evidence>
<accession>A0A0B5QEC4</accession>
<evidence type="ECO:0000256" key="7">
    <source>
        <dbReference type="SAM" id="Phobius"/>
    </source>
</evidence>
<evidence type="ECO:0000313" key="11">
    <source>
        <dbReference type="Proteomes" id="UP000031866"/>
    </source>
</evidence>
<dbReference type="InterPro" id="IPR048454">
    <property type="entry name" value="YetF_N"/>
</dbReference>
<name>A0A0B5QEC4_CLOBE</name>
<evidence type="ECO:0008006" key="12">
    <source>
        <dbReference type="Google" id="ProtNLM"/>
    </source>
</evidence>
<dbReference type="OrthoDB" id="9778331at2"/>
<protein>
    <recommendedName>
        <fullName evidence="12">DUF421 domain-containing protein</fullName>
    </recommendedName>
</protein>
<evidence type="ECO:0000256" key="3">
    <source>
        <dbReference type="ARBA" id="ARBA00022475"/>
    </source>
</evidence>
<feature type="transmembrane region" description="Helical" evidence="7">
    <location>
        <begin position="12"/>
        <end position="28"/>
    </location>
</feature>
<dbReference type="AlphaFoldDB" id="A0A0B5QEC4"/>
<dbReference type="PANTHER" id="PTHR34582:SF7">
    <property type="entry name" value="UPF0702 TRANSMEMBRANE PROTEIN YDFS"/>
    <property type="match status" value="1"/>
</dbReference>
<feature type="domain" description="YetF C-terminal" evidence="8">
    <location>
        <begin position="84"/>
        <end position="217"/>
    </location>
</feature>
<gene>
    <name evidence="10" type="ORF">LF65_04060</name>
</gene>
<evidence type="ECO:0000313" key="10">
    <source>
        <dbReference type="EMBL" id="AJH00605.1"/>
    </source>
</evidence>
<organism evidence="10 11">
    <name type="scientific">Clostridium beijerinckii</name>
    <name type="common">Clostridium MP</name>
    <dbReference type="NCBI Taxonomy" id="1520"/>
    <lineage>
        <taxon>Bacteria</taxon>
        <taxon>Bacillati</taxon>
        <taxon>Bacillota</taxon>
        <taxon>Clostridia</taxon>
        <taxon>Eubacteriales</taxon>
        <taxon>Clostridiaceae</taxon>
        <taxon>Clostridium</taxon>
    </lineage>
</organism>
<evidence type="ECO:0000256" key="1">
    <source>
        <dbReference type="ARBA" id="ARBA00004651"/>
    </source>
</evidence>
<proteinExistence type="inferred from homology"/>
<dbReference type="Gene3D" id="3.30.240.20">
    <property type="entry name" value="bsu07140 like domains"/>
    <property type="match status" value="2"/>
</dbReference>
<evidence type="ECO:0000256" key="4">
    <source>
        <dbReference type="ARBA" id="ARBA00022692"/>
    </source>
</evidence>
<dbReference type="STRING" id="1520.LF65_04060"/>
<evidence type="ECO:0000256" key="6">
    <source>
        <dbReference type="ARBA" id="ARBA00023136"/>
    </source>
</evidence>
<evidence type="ECO:0000256" key="5">
    <source>
        <dbReference type="ARBA" id="ARBA00022989"/>
    </source>
</evidence>
<dbReference type="Pfam" id="PF04239">
    <property type="entry name" value="DUF421"/>
    <property type="match status" value="1"/>
</dbReference>
<feature type="domain" description="YetF-like N-terminal transmembrane" evidence="9">
    <location>
        <begin position="9"/>
        <end position="81"/>
    </location>
</feature>
<dbReference type="EMBL" id="CP010086">
    <property type="protein sequence ID" value="AJH00605.1"/>
    <property type="molecule type" value="Genomic_DNA"/>
</dbReference>
<evidence type="ECO:0000259" key="8">
    <source>
        <dbReference type="Pfam" id="PF04239"/>
    </source>
</evidence>
<dbReference type="Pfam" id="PF20730">
    <property type="entry name" value="YetF_N"/>
    <property type="match status" value="1"/>
</dbReference>
<comment type="similarity">
    <text evidence="2">Belongs to the UPF0702 family.</text>
</comment>
<dbReference type="InterPro" id="IPR007353">
    <property type="entry name" value="DUF421"/>
</dbReference>
<keyword evidence="5 7" id="KW-1133">Transmembrane helix</keyword>
<keyword evidence="3" id="KW-1003">Cell membrane</keyword>